<dbReference type="GO" id="GO:0004180">
    <property type="term" value="F:carboxypeptidase activity"/>
    <property type="evidence" value="ECO:0007669"/>
    <property type="project" value="UniProtKB-KW"/>
</dbReference>
<keyword evidence="6" id="KW-0964">Secreted</keyword>
<reference evidence="23 24" key="1">
    <citation type="submission" date="2020-04" db="EMBL/GenBank/DDBJ databases">
        <title>Genome sequencing of novel species.</title>
        <authorList>
            <person name="Heo J."/>
            <person name="Kim S.-J."/>
            <person name="Kim J.-S."/>
            <person name="Hong S.-B."/>
            <person name="Kwon S.-W."/>
        </authorList>
    </citation>
    <scope>NUCLEOTIDE SEQUENCE [LARGE SCALE GENOMIC DNA]</scope>
    <source>
        <strain evidence="23 24">CJU-R4</strain>
    </source>
</reference>
<keyword evidence="18" id="KW-0458">Lysosome</keyword>
<dbReference type="GO" id="GO:0006508">
    <property type="term" value="P:proteolysis"/>
    <property type="evidence" value="ECO:0007669"/>
    <property type="project" value="UniProtKB-KW"/>
</dbReference>
<evidence type="ECO:0000256" key="17">
    <source>
        <dbReference type="ARBA" id="ARBA00023180"/>
    </source>
</evidence>
<evidence type="ECO:0000313" key="23">
    <source>
        <dbReference type="EMBL" id="QJD78847.1"/>
    </source>
</evidence>
<protein>
    <recommendedName>
        <fullName evidence="5">Carboxypeptidase Q</fullName>
    </recommendedName>
    <alternativeName>
        <fullName evidence="20">Plasma glutamate carboxypeptidase</fullName>
    </alternativeName>
</protein>
<evidence type="ECO:0000256" key="16">
    <source>
        <dbReference type="ARBA" id="ARBA00023145"/>
    </source>
</evidence>
<dbReference type="Gene3D" id="3.40.630.10">
    <property type="entry name" value="Zn peptidases"/>
    <property type="match status" value="1"/>
</dbReference>
<keyword evidence="13" id="KW-0862">Zinc</keyword>
<evidence type="ECO:0000256" key="14">
    <source>
        <dbReference type="ARBA" id="ARBA00023034"/>
    </source>
</evidence>
<evidence type="ECO:0000256" key="13">
    <source>
        <dbReference type="ARBA" id="ARBA00022833"/>
    </source>
</evidence>
<evidence type="ECO:0000256" key="1">
    <source>
        <dbReference type="ARBA" id="ARBA00004240"/>
    </source>
</evidence>
<evidence type="ECO:0000256" key="4">
    <source>
        <dbReference type="ARBA" id="ARBA00004613"/>
    </source>
</evidence>
<evidence type="ECO:0000256" key="15">
    <source>
        <dbReference type="ARBA" id="ARBA00023049"/>
    </source>
</evidence>
<feature type="domain" description="Peptidase M28" evidence="22">
    <location>
        <begin position="257"/>
        <end position="438"/>
    </location>
</feature>
<keyword evidence="16" id="KW-0865">Zymogen</keyword>
<keyword evidence="24" id="KW-1185">Reference proteome</keyword>
<dbReference type="InterPro" id="IPR039866">
    <property type="entry name" value="CPQ"/>
</dbReference>
<dbReference type="EMBL" id="CP051677">
    <property type="protein sequence ID" value="QJD78847.1"/>
    <property type="molecule type" value="Genomic_DNA"/>
</dbReference>
<keyword evidence="15" id="KW-0482">Metalloprotease</keyword>
<dbReference type="Proteomes" id="UP000501128">
    <property type="component" value="Chromosome"/>
</dbReference>
<evidence type="ECO:0000256" key="10">
    <source>
        <dbReference type="ARBA" id="ARBA00022729"/>
    </source>
</evidence>
<comment type="subunit">
    <text evidence="19">Homodimer. The monomeric form is inactive while the homodimer is active.</text>
</comment>
<evidence type="ECO:0000256" key="7">
    <source>
        <dbReference type="ARBA" id="ARBA00022645"/>
    </source>
</evidence>
<evidence type="ECO:0000256" key="12">
    <source>
        <dbReference type="ARBA" id="ARBA00022824"/>
    </source>
</evidence>
<dbReference type="GO" id="GO:0070573">
    <property type="term" value="F:metallodipeptidase activity"/>
    <property type="evidence" value="ECO:0007669"/>
    <property type="project" value="InterPro"/>
</dbReference>
<dbReference type="Pfam" id="PF04389">
    <property type="entry name" value="Peptidase_M28"/>
    <property type="match status" value="1"/>
</dbReference>
<keyword evidence="12" id="KW-0256">Endoplasmic reticulum</keyword>
<keyword evidence="11 23" id="KW-0378">Hydrolase</keyword>
<evidence type="ECO:0000256" key="5">
    <source>
        <dbReference type="ARBA" id="ARBA00014116"/>
    </source>
</evidence>
<dbReference type="GO" id="GO:0005576">
    <property type="term" value="C:extracellular region"/>
    <property type="evidence" value="ECO:0007669"/>
    <property type="project" value="UniProtKB-SubCell"/>
</dbReference>
<keyword evidence="10 21" id="KW-0732">Signal</keyword>
<name>A0A7L5DSC1_9BACT</name>
<dbReference type="RefSeq" id="WP_169550814.1">
    <property type="nucleotide sequence ID" value="NZ_CP051677.1"/>
</dbReference>
<keyword evidence="7" id="KW-0121">Carboxypeptidase</keyword>
<evidence type="ECO:0000313" key="24">
    <source>
        <dbReference type="Proteomes" id="UP000501128"/>
    </source>
</evidence>
<dbReference type="InterPro" id="IPR007484">
    <property type="entry name" value="Peptidase_M28"/>
</dbReference>
<dbReference type="PANTHER" id="PTHR12053:SF3">
    <property type="entry name" value="CARBOXYPEPTIDASE Q"/>
    <property type="match status" value="1"/>
</dbReference>
<dbReference type="PANTHER" id="PTHR12053">
    <property type="entry name" value="PROTEASE FAMILY M28 PLASMA GLUTAMATE CARBOXYPEPTIDASE-RELATED"/>
    <property type="match status" value="1"/>
</dbReference>
<dbReference type="KEGG" id="srho:HH216_10710"/>
<dbReference type="GO" id="GO:0046872">
    <property type="term" value="F:metal ion binding"/>
    <property type="evidence" value="ECO:0007669"/>
    <property type="project" value="UniProtKB-KW"/>
</dbReference>
<evidence type="ECO:0000256" key="6">
    <source>
        <dbReference type="ARBA" id="ARBA00022525"/>
    </source>
</evidence>
<evidence type="ECO:0000256" key="21">
    <source>
        <dbReference type="SAM" id="SignalP"/>
    </source>
</evidence>
<feature type="signal peptide" evidence="21">
    <location>
        <begin position="1"/>
        <end position="18"/>
    </location>
</feature>
<evidence type="ECO:0000256" key="3">
    <source>
        <dbReference type="ARBA" id="ARBA00004555"/>
    </source>
</evidence>
<dbReference type="SUPFAM" id="SSF53187">
    <property type="entry name" value="Zn-dependent exopeptidases"/>
    <property type="match status" value="1"/>
</dbReference>
<keyword evidence="9" id="KW-0479">Metal-binding</keyword>
<feature type="chain" id="PRO_5029552481" description="Carboxypeptidase Q" evidence="21">
    <location>
        <begin position="19"/>
        <end position="454"/>
    </location>
</feature>
<organism evidence="23 24">
    <name type="scientific">Spirosoma rhododendri</name>
    <dbReference type="NCBI Taxonomy" id="2728024"/>
    <lineage>
        <taxon>Bacteria</taxon>
        <taxon>Pseudomonadati</taxon>
        <taxon>Bacteroidota</taxon>
        <taxon>Cytophagia</taxon>
        <taxon>Cytophagales</taxon>
        <taxon>Cytophagaceae</taxon>
        <taxon>Spirosoma</taxon>
    </lineage>
</organism>
<evidence type="ECO:0000256" key="9">
    <source>
        <dbReference type="ARBA" id="ARBA00022723"/>
    </source>
</evidence>
<keyword evidence="17" id="KW-0325">Glycoprotein</keyword>
<dbReference type="Gene3D" id="3.50.30.30">
    <property type="match status" value="1"/>
</dbReference>
<evidence type="ECO:0000256" key="11">
    <source>
        <dbReference type="ARBA" id="ARBA00022801"/>
    </source>
</evidence>
<keyword evidence="14" id="KW-0333">Golgi apparatus</keyword>
<evidence type="ECO:0000259" key="22">
    <source>
        <dbReference type="Pfam" id="PF04389"/>
    </source>
</evidence>
<evidence type="ECO:0000256" key="18">
    <source>
        <dbReference type="ARBA" id="ARBA00023228"/>
    </source>
</evidence>
<evidence type="ECO:0000256" key="2">
    <source>
        <dbReference type="ARBA" id="ARBA00004371"/>
    </source>
</evidence>
<dbReference type="AlphaFoldDB" id="A0A7L5DSC1"/>
<sequence length="454" mass="49066">MKKITTLLLSLLASSVLAQNSDSVAIRRIYNEALANGKSYEWLRHLTKQIGPRLSGSEGAQKAVDWTKQVMEQQGFDRVFLQEVMVPHWVRGAKEEAYIHSGSKKTTVPIAALGGSVATNPKGVEAQVIEVKSFPELRALGTEKVKGKIVFFNRPMDPTKLNTFDAYGGAVDQRANGATEAAKLGAVGAIVRSMSNRHDDQPHTGGTRYGTGVPLIPTAAISTNGADLLSKSLTENPSLTFYFKQNCETLPDAKSYNVVGEIKGSEKPDEIIVIGGHLDSWDLAEGAHDDGSGCVQSIEVLRIMKALGIKPKRTLRAVMFMNEENGLRGGIKYADLAKQNNEKTIAAIESDEGGFTPRGFGIVGKPEERAKAMRWAPLLAPYGLTDIGPGSGGADIGPLAQTGTVLFGFKPDSQRYFDYHHTPVDRFEAVSQRELELGAASMAALTYLLDQYGL</sequence>
<proteinExistence type="predicted"/>
<accession>A0A7L5DSC1</accession>
<gene>
    <name evidence="23" type="ORF">HH216_10710</name>
</gene>
<evidence type="ECO:0000256" key="20">
    <source>
        <dbReference type="ARBA" id="ARBA00033328"/>
    </source>
</evidence>
<dbReference type="GO" id="GO:0005764">
    <property type="term" value="C:lysosome"/>
    <property type="evidence" value="ECO:0007669"/>
    <property type="project" value="UniProtKB-SubCell"/>
</dbReference>
<evidence type="ECO:0000256" key="8">
    <source>
        <dbReference type="ARBA" id="ARBA00022670"/>
    </source>
</evidence>
<evidence type="ECO:0000256" key="19">
    <source>
        <dbReference type="ARBA" id="ARBA00025833"/>
    </source>
</evidence>
<comment type="subcellular location">
    <subcellularLocation>
        <location evidence="1">Endoplasmic reticulum</location>
    </subcellularLocation>
    <subcellularLocation>
        <location evidence="3">Golgi apparatus</location>
    </subcellularLocation>
    <subcellularLocation>
        <location evidence="2">Lysosome</location>
    </subcellularLocation>
    <subcellularLocation>
        <location evidence="4">Secreted</location>
    </subcellularLocation>
</comment>
<keyword evidence="8" id="KW-0645">Protease</keyword>